<reference evidence="1 2" key="1">
    <citation type="submission" date="2020-10" db="EMBL/GenBank/DDBJ databases">
        <title>The Coptis chinensis genome and diversification of protoberbering-type alkaloids.</title>
        <authorList>
            <person name="Wang B."/>
            <person name="Shu S."/>
            <person name="Song C."/>
            <person name="Liu Y."/>
        </authorList>
    </citation>
    <scope>NUCLEOTIDE SEQUENCE [LARGE SCALE GENOMIC DNA]</scope>
    <source>
        <strain evidence="1">HL-2020</strain>
        <tissue evidence="1">Leaf</tissue>
    </source>
</reference>
<name>A0A835HPN8_9MAGN</name>
<comment type="caution">
    <text evidence="1">The sequence shown here is derived from an EMBL/GenBank/DDBJ whole genome shotgun (WGS) entry which is preliminary data.</text>
</comment>
<evidence type="ECO:0000313" key="1">
    <source>
        <dbReference type="EMBL" id="KAF9603390.1"/>
    </source>
</evidence>
<gene>
    <name evidence="1" type="ORF">IFM89_035836</name>
</gene>
<protein>
    <submittedName>
        <fullName evidence="1">Uncharacterized protein</fullName>
    </submittedName>
</protein>
<keyword evidence="2" id="KW-1185">Reference proteome</keyword>
<organism evidence="1 2">
    <name type="scientific">Coptis chinensis</name>
    <dbReference type="NCBI Taxonomy" id="261450"/>
    <lineage>
        <taxon>Eukaryota</taxon>
        <taxon>Viridiplantae</taxon>
        <taxon>Streptophyta</taxon>
        <taxon>Embryophyta</taxon>
        <taxon>Tracheophyta</taxon>
        <taxon>Spermatophyta</taxon>
        <taxon>Magnoliopsida</taxon>
        <taxon>Ranunculales</taxon>
        <taxon>Ranunculaceae</taxon>
        <taxon>Coptidoideae</taxon>
        <taxon>Coptis</taxon>
    </lineage>
</organism>
<evidence type="ECO:0000313" key="2">
    <source>
        <dbReference type="Proteomes" id="UP000631114"/>
    </source>
</evidence>
<sequence>MPFQPQQQLERQPEQQLERFQADQSTFMDDATLGLVHGAQLPADIVYFTQYRDASQLYTHIARCLSGVIGATAELNNRVVSLLNSFTHHHYSQDSKNAPSAISRFSSYPTIRFQELSFQLSSHHSSLPQNAQNTDALSNLLAIGQFYLSRLL</sequence>
<dbReference type="Proteomes" id="UP000631114">
    <property type="component" value="Unassembled WGS sequence"/>
</dbReference>
<accession>A0A835HPN8</accession>
<dbReference type="EMBL" id="JADFTS010000006">
    <property type="protein sequence ID" value="KAF9603390.1"/>
    <property type="molecule type" value="Genomic_DNA"/>
</dbReference>
<proteinExistence type="predicted"/>
<dbReference type="AlphaFoldDB" id="A0A835HPN8"/>